<feature type="transmembrane region" description="Helical" evidence="8">
    <location>
        <begin position="368"/>
        <end position="387"/>
    </location>
</feature>
<reference evidence="11" key="1">
    <citation type="journal article" date="2017" name="Biotechnol. Biofuels">
        <title>Evaluation of environmental bacterial communities as a factor affecting the growth of duckweed Lemna minor.</title>
        <authorList>
            <person name="Ishizawa H."/>
            <person name="Kuroda M."/>
            <person name="Morikawa M."/>
            <person name="Ike M."/>
        </authorList>
    </citation>
    <scope>NUCLEOTIDE SEQUENCE [LARGE SCALE GENOMIC DNA]</scope>
    <source>
        <strain evidence="11">M6</strain>
    </source>
</reference>
<dbReference type="PANTHER" id="PTHR23522">
    <property type="entry name" value="BLL5896 PROTEIN"/>
    <property type="match status" value="1"/>
</dbReference>
<dbReference type="InterPro" id="IPR026032">
    <property type="entry name" value="HcaT-like"/>
</dbReference>
<keyword evidence="3" id="KW-1003">Cell membrane</keyword>
<keyword evidence="6 8" id="KW-1133">Transmembrane helix</keyword>
<dbReference type="NCBIfam" id="NF037955">
    <property type="entry name" value="mfs"/>
    <property type="match status" value="1"/>
</dbReference>
<dbReference type="GO" id="GO:0015528">
    <property type="term" value="F:lactose:proton symporter activity"/>
    <property type="evidence" value="ECO:0007669"/>
    <property type="project" value="TreeGrafter"/>
</dbReference>
<dbReference type="Gene3D" id="1.20.1250.20">
    <property type="entry name" value="MFS general substrate transporter like domains"/>
    <property type="match status" value="2"/>
</dbReference>
<evidence type="ECO:0000256" key="3">
    <source>
        <dbReference type="ARBA" id="ARBA00022475"/>
    </source>
</evidence>
<feature type="transmembrane region" description="Helical" evidence="8">
    <location>
        <begin position="32"/>
        <end position="53"/>
    </location>
</feature>
<protein>
    <submittedName>
        <fullName evidence="10">Probable 3-phenylpropionic acid transporter</fullName>
    </submittedName>
</protein>
<feature type="transmembrane region" description="Helical" evidence="8">
    <location>
        <begin position="329"/>
        <end position="347"/>
    </location>
</feature>
<feature type="transmembrane region" description="Helical" evidence="8">
    <location>
        <begin position="160"/>
        <end position="179"/>
    </location>
</feature>
<name>A0A3G9FZ55_9CAUL</name>
<feature type="domain" description="Major facilitator superfamily associated" evidence="9">
    <location>
        <begin position="31"/>
        <end position="394"/>
    </location>
</feature>
<evidence type="ECO:0000256" key="8">
    <source>
        <dbReference type="SAM" id="Phobius"/>
    </source>
</evidence>
<dbReference type="SUPFAM" id="SSF103473">
    <property type="entry name" value="MFS general substrate transporter"/>
    <property type="match status" value="1"/>
</dbReference>
<organism evidence="10 11">
    <name type="scientific">Asticcacaulis excentricus</name>
    <dbReference type="NCBI Taxonomy" id="78587"/>
    <lineage>
        <taxon>Bacteria</taxon>
        <taxon>Pseudomonadati</taxon>
        <taxon>Pseudomonadota</taxon>
        <taxon>Alphaproteobacteria</taxon>
        <taxon>Caulobacterales</taxon>
        <taxon>Caulobacteraceae</taxon>
        <taxon>Asticcacaulis</taxon>
    </lineage>
</organism>
<keyword evidence="4" id="KW-0997">Cell inner membrane</keyword>
<keyword evidence="7 8" id="KW-0472">Membrane</keyword>
<evidence type="ECO:0000256" key="6">
    <source>
        <dbReference type="ARBA" id="ARBA00022989"/>
    </source>
</evidence>
<dbReference type="InterPro" id="IPR036259">
    <property type="entry name" value="MFS_trans_sf"/>
</dbReference>
<gene>
    <name evidence="10" type="ORF">EM6_0236</name>
</gene>
<feature type="transmembrane region" description="Helical" evidence="8">
    <location>
        <begin position="393"/>
        <end position="413"/>
    </location>
</feature>
<reference evidence="11" key="2">
    <citation type="journal article" date="2017" name="Plant Physiol. Biochem.">
        <title>Differential oxidative and antioxidative response of duckweed Lemna minor toward plant growth promoting/inhibiting bacteria.</title>
        <authorList>
            <person name="Ishizawa H."/>
            <person name="Kuroda M."/>
            <person name="Morikawa M."/>
            <person name="Ike M."/>
        </authorList>
    </citation>
    <scope>NUCLEOTIDE SEQUENCE [LARGE SCALE GENOMIC DNA]</scope>
    <source>
        <strain evidence="11">M6</strain>
    </source>
</reference>
<evidence type="ECO:0000256" key="1">
    <source>
        <dbReference type="ARBA" id="ARBA00004429"/>
    </source>
</evidence>
<evidence type="ECO:0000313" key="10">
    <source>
        <dbReference type="EMBL" id="BBF79667.1"/>
    </source>
</evidence>
<dbReference type="PANTHER" id="PTHR23522:SF10">
    <property type="entry name" value="3-PHENYLPROPIONIC ACID TRANSPORTER-RELATED"/>
    <property type="match status" value="1"/>
</dbReference>
<evidence type="ECO:0000256" key="2">
    <source>
        <dbReference type="ARBA" id="ARBA00022448"/>
    </source>
</evidence>
<accession>A0A3G9FZ55</accession>
<dbReference type="PIRSF" id="PIRSF004925">
    <property type="entry name" value="HcaT"/>
    <property type="match status" value="1"/>
</dbReference>
<feature type="transmembrane region" description="Helical" evidence="8">
    <location>
        <begin position="59"/>
        <end position="83"/>
    </location>
</feature>
<proteinExistence type="predicted"/>
<feature type="transmembrane region" description="Helical" evidence="8">
    <location>
        <begin position="303"/>
        <end position="323"/>
    </location>
</feature>
<dbReference type="GO" id="GO:0005886">
    <property type="term" value="C:plasma membrane"/>
    <property type="evidence" value="ECO:0007669"/>
    <property type="project" value="UniProtKB-SubCell"/>
</dbReference>
<evidence type="ECO:0000256" key="7">
    <source>
        <dbReference type="ARBA" id="ARBA00023136"/>
    </source>
</evidence>
<dbReference type="AlphaFoldDB" id="A0A3G9FZ55"/>
<feature type="transmembrane region" description="Helical" evidence="8">
    <location>
        <begin position="185"/>
        <end position="204"/>
    </location>
</feature>
<feature type="transmembrane region" description="Helical" evidence="8">
    <location>
        <begin position="119"/>
        <end position="140"/>
    </location>
</feature>
<dbReference type="Proteomes" id="UP000278756">
    <property type="component" value="Chromosome 1"/>
</dbReference>
<evidence type="ECO:0000259" key="9">
    <source>
        <dbReference type="Pfam" id="PF12832"/>
    </source>
</evidence>
<dbReference type="EMBL" id="AP018827">
    <property type="protein sequence ID" value="BBF79667.1"/>
    <property type="molecule type" value="Genomic_DNA"/>
</dbReference>
<evidence type="ECO:0000256" key="4">
    <source>
        <dbReference type="ARBA" id="ARBA00022519"/>
    </source>
</evidence>
<feature type="transmembrane region" description="Helical" evidence="8">
    <location>
        <begin position="95"/>
        <end position="113"/>
    </location>
</feature>
<sequence>MQRAVAVAADQRPIMRSDSSLFALTTVKRQSLFYALIFIGSGASLPYMPLWFASKGMSGAQIGLILALPLLLRAVTGPVMGVWAETFPLFRSPMLRLALAGGLAYGGLMLWPLAGEARFWLFVALWAIGYSCITSISPLLDVMTIQMSKREGFNYTGPRAVGSAAFIAANIAVGYGLNLLGVDLIIIWVVVLCFAAALAAWRLLPPALRHVEEGGGRAPAFLPQETGAQRVRALLGNPVYVLLLAAMGCVQGAHAFYYGFSTILWKGQGLDGATCGYLWGAGVAAEILFLMFGFRLRNRFGSWTLLLAAAGLSVLRWFIMGFVPPVGVLWPLQTLHAFSFAACYLAGLDLVNRMAPKGSESLAQTLNAAWVTGVMMGLSTLASGPLYDALGSRGYWVMAAMSGVGLLIAAYLYRRQVLRP</sequence>
<dbReference type="Pfam" id="PF12832">
    <property type="entry name" value="MFS_1_like"/>
    <property type="match status" value="1"/>
</dbReference>
<feature type="transmembrane region" description="Helical" evidence="8">
    <location>
        <begin position="277"/>
        <end position="296"/>
    </location>
</feature>
<feature type="transmembrane region" description="Helical" evidence="8">
    <location>
        <begin position="239"/>
        <end position="257"/>
    </location>
</feature>
<keyword evidence="5 8" id="KW-0812">Transmembrane</keyword>
<evidence type="ECO:0000256" key="5">
    <source>
        <dbReference type="ARBA" id="ARBA00022692"/>
    </source>
</evidence>
<dbReference type="GO" id="GO:0030395">
    <property type="term" value="F:lactose binding"/>
    <property type="evidence" value="ECO:0007669"/>
    <property type="project" value="TreeGrafter"/>
</dbReference>
<evidence type="ECO:0000313" key="11">
    <source>
        <dbReference type="Proteomes" id="UP000278756"/>
    </source>
</evidence>
<keyword evidence="2" id="KW-0813">Transport</keyword>
<dbReference type="InterPro" id="IPR024989">
    <property type="entry name" value="MFS_assoc_dom"/>
</dbReference>
<comment type="subcellular location">
    <subcellularLocation>
        <location evidence="1">Cell inner membrane</location>
        <topology evidence="1">Multi-pass membrane protein</topology>
    </subcellularLocation>
</comment>